<comment type="caution">
    <text evidence="1">The sequence shown here is derived from an EMBL/GenBank/DDBJ whole genome shotgun (WGS) entry which is preliminary data.</text>
</comment>
<dbReference type="EMBL" id="LAZR01005484">
    <property type="protein sequence ID" value="KKM99554.1"/>
    <property type="molecule type" value="Genomic_DNA"/>
</dbReference>
<accession>A0A0F9LWM1</accession>
<organism evidence="1">
    <name type="scientific">marine sediment metagenome</name>
    <dbReference type="NCBI Taxonomy" id="412755"/>
    <lineage>
        <taxon>unclassified sequences</taxon>
        <taxon>metagenomes</taxon>
        <taxon>ecological metagenomes</taxon>
    </lineage>
</organism>
<evidence type="ECO:0000313" key="1">
    <source>
        <dbReference type="EMBL" id="KKM99554.1"/>
    </source>
</evidence>
<name>A0A0F9LWM1_9ZZZZ</name>
<gene>
    <name evidence="1" type="ORF">LCGC14_1146780</name>
</gene>
<dbReference type="AlphaFoldDB" id="A0A0F9LWM1"/>
<sequence length="296" mass="31782">MPTGETHSGSNPLANPVIIASARKIREFEGVHLRTTDRVPQKKGTGLEWQEYSFNKLTGQGITETQQNENFQQISGQLLTLEPDMSQIVIKMTDRTKRRMAQVALMQMGGLAGNAMARKQDEDYLALFSGFSTTSSPGTGNPVSFGHIAAAVTNSTSNVTEPSQGDEVFAVLHGRQIKDIQDEVLAGVGTYTIPEGLTAETFRKGFKGTVAGANLFEDGLINVDSTPDANGAVHTRKAVVSVTALELRSAGFRDELFGGGADVDVLTNEYGFVERTSAGTQVWAYRIFSDATAPTS</sequence>
<proteinExistence type="predicted"/>
<reference evidence="1" key="1">
    <citation type="journal article" date="2015" name="Nature">
        <title>Complex archaea that bridge the gap between prokaryotes and eukaryotes.</title>
        <authorList>
            <person name="Spang A."/>
            <person name="Saw J.H."/>
            <person name="Jorgensen S.L."/>
            <person name="Zaremba-Niedzwiedzka K."/>
            <person name="Martijn J."/>
            <person name="Lind A.E."/>
            <person name="van Eijk R."/>
            <person name="Schleper C."/>
            <person name="Guy L."/>
            <person name="Ettema T.J."/>
        </authorList>
    </citation>
    <scope>NUCLEOTIDE SEQUENCE</scope>
</reference>
<protein>
    <submittedName>
        <fullName evidence="1">Uncharacterized protein</fullName>
    </submittedName>
</protein>